<evidence type="ECO:0000313" key="1">
    <source>
        <dbReference type="EMBL" id="MPM39324.1"/>
    </source>
</evidence>
<sequence length="30" mass="3376">MILANVCPIPIETLRVMEGLTMFASYLHIV</sequence>
<gene>
    <name evidence="1" type="ORF">SDC9_85957</name>
</gene>
<protein>
    <submittedName>
        <fullName evidence="1">Uncharacterized protein</fullName>
    </submittedName>
</protein>
<organism evidence="1">
    <name type="scientific">bioreactor metagenome</name>
    <dbReference type="NCBI Taxonomy" id="1076179"/>
    <lineage>
        <taxon>unclassified sequences</taxon>
        <taxon>metagenomes</taxon>
        <taxon>ecological metagenomes</taxon>
    </lineage>
</organism>
<dbReference type="EMBL" id="VSSQ01008601">
    <property type="protein sequence ID" value="MPM39324.1"/>
    <property type="molecule type" value="Genomic_DNA"/>
</dbReference>
<comment type="caution">
    <text evidence="1">The sequence shown here is derived from an EMBL/GenBank/DDBJ whole genome shotgun (WGS) entry which is preliminary data.</text>
</comment>
<reference evidence="1" key="1">
    <citation type="submission" date="2019-08" db="EMBL/GenBank/DDBJ databases">
        <authorList>
            <person name="Kucharzyk K."/>
            <person name="Murdoch R.W."/>
            <person name="Higgins S."/>
            <person name="Loffler F."/>
        </authorList>
    </citation>
    <scope>NUCLEOTIDE SEQUENCE</scope>
</reference>
<name>A0A644ZNN2_9ZZZZ</name>
<dbReference type="AlphaFoldDB" id="A0A644ZNN2"/>
<proteinExistence type="predicted"/>
<accession>A0A644ZNN2</accession>